<protein>
    <submittedName>
        <fullName evidence="1">Uncharacterized protein</fullName>
    </submittedName>
</protein>
<sequence>MALHVDKVVAASGRDHVPTVAAVDVTIAAVTEDVAAAEPLIVSGPSSPLKLSASAIPAVITSSAATNAATMVAFRMFLLLAADRRAHKFFSGLDPSSRPRTTAAVFRQHLFPFARTFGPGHQILGKTKASVLRVLNPGRPEPGFK</sequence>
<accession>A0A6J4QPC5</accession>
<dbReference type="AlphaFoldDB" id="A0A6J4QPC5"/>
<evidence type="ECO:0000313" key="1">
    <source>
        <dbReference type="EMBL" id="CAA9443250.1"/>
    </source>
</evidence>
<organism evidence="1">
    <name type="scientific">uncultured Rubrobacteraceae bacterium</name>
    <dbReference type="NCBI Taxonomy" id="349277"/>
    <lineage>
        <taxon>Bacteria</taxon>
        <taxon>Bacillati</taxon>
        <taxon>Actinomycetota</taxon>
        <taxon>Rubrobacteria</taxon>
        <taxon>Rubrobacterales</taxon>
        <taxon>Rubrobacteraceae</taxon>
        <taxon>environmental samples</taxon>
    </lineage>
</organism>
<dbReference type="EMBL" id="CADCUW010000497">
    <property type="protein sequence ID" value="CAA9443250.1"/>
    <property type="molecule type" value="Genomic_DNA"/>
</dbReference>
<proteinExistence type="predicted"/>
<reference evidence="1" key="1">
    <citation type="submission" date="2020-02" db="EMBL/GenBank/DDBJ databases">
        <authorList>
            <person name="Meier V. D."/>
        </authorList>
    </citation>
    <scope>NUCLEOTIDE SEQUENCE</scope>
    <source>
        <strain evidence="1">AVDCRST_MAG01</strain>
    </source>
</reference>
<name>A0A6J4QPC5_9ACTN</name>
<gene>
    <name evidence="1" type="ORF">AVDCRST_MAG01-01-3830</name>
</gene>